<feature type="region of interest" description="Disordered" evidence="1">
    <location>
        <begin position="79"/>
        <end position="110"/>
    </location>
</feature>
<evidence type="ECO:0000313" key="3">
    <source>
        <dbReference type="EMBL" id="RNI26147.1"/>
    </source>
</evidence>
<evidence type="ECO:0008006" key="5">
    <source>
        <dbReference type="Google" id="ProtNLM"/>
    </source>
</evidence>
<keyword evidence="2" id="KW-0812">Transmembrane</keyword>
<feature type="transmembrane region" description="Helical" evidence="2">
    <location>
        <begin position="18"/>
        <end position="38"/>
    </location>
</feature>
<sequence>MAKVVKRHPFQRDWRRDLLIAALISMLLAMALLLYAFGLTSDFISRLFNAFLVIFLLMAGTAFVIVPGVNWVFLRLSGKAPKAPKKASAAPKRPISKAKAREPKWDSSDS</sequence>
<dbReference type="AlphaFoldDB" id="A0A3M9MLR5"/>
<dbReference type="EMBL" id="RJJD01000008">
    <property type="protein sequence ID" value="RNI26147.1"/>
    <property type="molecule type" value="Genomic_DNA"/>
</dbReference>
<organism evidence="3 4">
    <name type="scientific">Rufibacter latericius</name>
    <dbReference type="NCBI Taxonomy" id="2487040"/>
    <lineage>
        <taxon>Bacteria</taxon>
        <taxon>Pseudomonadati</taxon>
        <taxon>Bacteroidota</taxon>
        <taxon>Cytophagia</taxon>
        <taxon>Cytophagales</taxon>
        <taxon>Hymenobacteraceae</taxon>
        <taxon>Rufibacter</taxon>
    </lineage>
</organism>
<evidence type="ECO:0000256" key="1">
    <source>
        <dbReference type="SAM" id="MobiDB-lite"/>
    </source>
</evidence>
<reference evidence="3 4" key="1">
    <citation type="submission" date="2018-11" db="EMBL/GenBank/DDBJ databases">
        <title>Rufibacter latericius sp. nov., isolated from water in Baiyang Lake.</title>
        <authorList>
            <person name="Yang Y."/>
        </authorList>
    </citation>
    <scope>NUCLEOTIDE SEQUENCE [LARGE SCALE GENOMIC DNA]</scope>
    <source>
        <strain evidence="3 4">R-22-1c-1</strain>
    </source>
</reference>
<keyword evidence="4" id="KW-1185">Reference proteome</keyword>
<protein>
    <recommendedName>
        <fullName evidence="5">DUF2798 domain-containing protein</fullName>
    </recommendedName>
</protein>
<dbReference type="OrthoDB" id="894356at2"/>
<comment type="caution">
    <text evidence="3">The sequence shown here is derived from an EMBL/GenBank/DDBJ whole genome shotgun (WGS) entry which is preliminary data.</text>
</comment>
<keyword evidence="2" id="KW-0472">Membrane</keyword>
<gene>
    <name evidence="3" type="ORF">EFB08_15130</name>
</gene>
<dbReference type="Proteomes" id="UP000272117">
    <property type="component" value="Unassembled WGS sequence"/>
</dbReference>
<name>A0A3M9MLR5_9BACT</name>
<proteinExistence type="predicted"/>
<dbReference type="RefSeq" id="WP_123127764.1">
    <property type="nucleotide sequence ID" value="NZ_RJJD01000008.1"/>
</dbReference>
<feature type="compositionally biased region" description="Basic and acidic residues" evidence="1">
    <location>
        <begin position="99"/>
        <end position="110"/>
    </location>
</feature>
<evidence type="ECO:0000256" key="2">
    <source>
        <dbReference type="SAM" id="Phobius"/>
    </source>
</evidence>
<evidence type="ECO:0000313" key="4">
    <source>
        <dbReference type="Proteomes" id="UP000272117"/>
    </source>
</evidence>
<accession>A0A3M9MLR5</accession>
<keyword evidence="2" id="KW-1133">Transmembrane helix</keyword>
<feature type="transmembrane region" description="Helical" evidence="2">
    <location>
        <begin position="50"/>
        <end position="74"/>
    </location>
</feature>